<dbReference type="PANTHER" id="PTHR18964:SF149">
    <property type="entry name" value="BIFUNCTIONAL UDP-N-ACETYLGLUCOSAMINE 2-EPIMERASE_N-ACETYLMANNOSAMINE KINASE"/>
    <property type="match status" value="1"/>
</dbReference>
<dbReference type="PROSITE" id="PS01125">
    <property type="entry name" value="ROK"/>
    <property type="match status" value="1"/>
</dbReference>
<evidence type="ECO:0000313" key="3">
    <source>
        <dbReference type="Proteomes" id="UP000003844"/>
    </source>
</evidence>
<dbReference type="Proteomes" id="UP000003844">
    <property type="component" value="Unassembled WGS sequence"/>
</dbReference>
<dbReference type="STRING" id="865937.Gilli_2565"/>
<proteinExistence type="inferred from homology"/>
<dbReference type="InterPro" id="IPR036390">
    <property type="entry name" value="WH_DNA-bd_sf"/>
</dbReference>
<keyword evidence="3" id="KW-1185">Reference proteome</keyword>
<reference evidence="3" key="1">
    <citation type="journal article" date="2012" name="Stand. Genomic Sci.">
        <title>Genome sequence of the Antarctic rhodopsins-containing flavobacterium Gillisia limnaea type strain (R-8282(T)).</title>
        <authorList>
            <person name="Riedel T."/>
            <person name="Held B."/>
            <person name="Nolan M."/>
            <person name="Lucas S."/>
            <person name="Lapidus A."/>
            <person name="Tice H."/>
            <person name="Del Rio T.G."/>
            <person name="Cheng J.F."/>
            <person name="Han C."/>
            <person name="Tapia R."/>
            <person name="Goodwin L.A."/>
            <person name="Pitluck S."/>
            <person name="Liolios K."/>
            <person name="Mavromatis K."/>
            <person name="Pagani I."/>
            <person name="Ivanova N."/>
            <person name="Mikhailova N."/>
            <person name="Pati A."/>
            <person name="Chen A."/>
            <person name="Palaniappan K."/>
            <person name="Land M."/>
            <person name="Rohde M."/>
            <person name="Tindall B.J."/>
            <person name="Detter J.C."/>
            <person name="Goker M."/>
            <person name="Bristow J."/>
            <person name="Eisen J.A."/>
            <person name="Markowitz V."/>
            <person name="Hugenholtz P."/>
            <person name="Kyrpides N.C."/>
            <person name="Klenk H.P."/>
            <person name="Woyke T."/>
        </authorList>
    </citation>
    <scope>NUCLEOTIDE SEQUENCE [LARGE SCALE GENOMIC DNA]</scope>
    <source>
        <strain evidence="3">DSM 15749 / LMG 21470 / R-8282</strain>
    </source>
</reference>
<comment type="similarity">
    <text evidence="1">Belongs to the ROK (NagC/XylR) family.</text>
</comment>
<sequence>MTYLKDFIFKNHSESALSNIERKKNLQKLKIIKHLYFEGDTTNGKICNTFKFSLPTSMLLLKQLIKEGIVEKRGQGDSVGGRKPDLFGLNENTFLVLSIHIERFKIRMAILNNAHNILFEQTVPIIISANTKIVDILFESAKNLISKSKINTEILMGVGVSMPGLVSTEEGKNLTYFLEDQGENSLKEALEKRFLKPVVIFNDANSACLAEFRFGLAKNKKNVLVISMDWGIGLGIIMGGRLQTGTSGFAGEFGHIPIVENGTLCYCGKAGCLETIASGIALVNRAKEGINDGQPTILSSLVNEDLKILEPDLIIEAANQGDQFSINLLSEIGSNLGKGLAILIQIFNPELIILGGQIAEAAQFITTPVQQSINTYAKIQLKDRTEVILSELGKKSSLLGVSQAVMDQIFTDRISAVKSYLS</sequence>
<accession>H2BXQ9</accession>
<dbReference type="RefSeq" id="WP_006989490.1">
    <property type="nucleotide sequence ID" value="NZ_JH594606.1"/>
</dbReference>
<dbReference type="Gene3D" id="1.10.10.10">
    <property type="entry name" value="Winged helix-like DNA-binding domain superfamily/Winged helix DNA-binding domain"/>
    <property type="match status" value="1"/>
</dbReference>
<evidence type="ECO:0000256" key="1">
    <source>
        <dbReference type="ARBA" id="ARBA00006479"/>
    </source>
</evidence>
<evidence type="ECO:0000313" key="2">
    <source>
        <dbReference type="EMBL" id="EHQ03183.1"/>
    </source>
</evidence>
<protein>
    <submittedName>
        <fullName evidence="2">ROK family protein</fullName>
    </submittedName>
</protein>
<dbReference type="OrthoDB" id="9810372at2"/>
<dbReference type="InterPro" id="IPR000600">
    <property type="entry name" value="ROK"/>
</dbReference>
<organism evidence="2 3">
    <name type="scientific">Gillisia limnaea (strain DSM 15749 / LMG 21470 / R-8282)</name>
    <dbReference type="NCBI Taxonomy" id="865937"/>
    <lineage>
        <taxon>Bacteria</taxon>
        <taxon>Pseudomonadati</taxon>
        <taxon>Bacteroidota</taxon>
        <taxon>Flavobacteriia</taxon>
        <taxon>Flavobacteriales</taxon>
        <taxon>Flavobacteriaceae</taxon>
        <taxon>Gillisia</taxon>
    </lineage>
</organism>
<dbReference type="InterPro" id="IPR049874">
    <property type="entry name" value="ROK_cs"/>
</dbReference>
<dbReference type="InterPro" id="IPR036388">
    <property type="entry name" value="WH-like_DNA-bd_sf"/>
</dbReference>
<dbReference type="SUPFAM" id="SSF53067">
    <property type="entry name" value="Actin-like ATPase domain"/>
    <property type="match status" value="1"/>
</dbReference>
<dbReference type="HOGENOM" id="CLU_036604_13_1_10"/>
<dbReference type="SUPFAM" id="SSF46785">
    <property type="entry name" value="Winged helix' DNA-binding domain"/>
    <property type="match status" value="1"/>
</dbReference>
<gene>
    <name evidence="2" type="ORF">Gilli_2565</name>
</gene>
<name>H2BXQ9_GILLR</name>
<dbReference type="PANTHER" id="PTHR18964">
    <property type="entry name" value="ROK (REPRESSOR, ORF, KINASE) FAMILY"/>
    <property type="match status" value="1"/>
</dbReference>
<dbReference type="Pfam" id="PF00480">
    <property type="entry name" value="ROK"/>
    <property type="match status" value="1"/>
</dbReference>
<dbReference type="AlphaFoldDB" id="H2BXQ9"/>
<dbReference type="Gene3D" id="3.30.420.40">
    <property type="match status" value="2"/>
</dbReference>
<dbReference type="eggNOG" id="COG1940">
    <property type="taxonomic scope" value="Bacteria"/>
</dbReference>
<dbReference type="EMBL" id="JH594606">
    <property type="protein sequence ID" value="EHQ03183.1"/>
    <property type="molecule type" value="Genomic_DNA"/>
</dbReference>
<dbReference type="InterPro" id="IPR043129">
    <property type="entry name" value="ATPase_NBD"/>
</dbReference>